<evidence type="ECO:0000256" key="1">
    <source>
        <dbReference type="SAM" id="MobiDB-lite"/>
    </source>
</evidence>
<accession>G9BAM3</accession>
<feature type="compositionally biased region" description="Basic and acidic residues" evidence="1">
    <location>
        <begin position="127"/>
        <end position="141"/>
    </location>
</feature>
<sequence length="185" mass="20394">MKTRSVISIILVGLLIQAPAAWAAKKTADASLNARFVHWQKMPHVVHIFVYNDAGRPGRPPAEAASGQPIVFGYEYGGQSVEELWETIIDNDEFDITLSIDGGTPYSVKDGFQDPFEASSRTGPHWSWDHDGDGPGDKDGDGIGDWDGPMLFFRYMVQGLTPGEHTFTFTILPDNYSETITVMIS</sequence>
<dbReference type="EMBL" id="HQ214610">
    <property type="protein sequence ID" value="ADP09439.1"/>
    <property type="molecule type" value="Genomic_DNA"/>
</dbReference>
<reference evidence="2" key="1">
    <citation type="journal article" date="2012" name="Environ. Microbiol.">
        <title>Genetic structure of three fosmid-fragments encoding 16S rRNA genes of the Miscellaneous Crenarchaeotic Group (MCG): implications for physiology and evolution of marine sedimentary archaea.</title>
        <authorList>
            <person name="Li P.Y."/>
            <person name="Xie B.B."/>
            <person name="Zhang X.Y."/>
            <person name="Qin Q.L."/>
            <person name="Dang H.Y."/>
            <person name="Wang X.M."/>
            <person name="Chen X.L."/>
            <person name="Yu J."/>
            <person name="Zhang Y.Z."/>
        </authorList>
    </citation>
    <scope>NUCLEOTIDE SEQUENCE</scope>
</reference>
<organism evidence="2">
    <name type="scientific">uncultured marine crenarchaeote E6-3G</name>
    <dbReference type="NCBI Taxonomy" id="907719"/>
    <lineage>
        <taxon>Archaea</taxon>
        <taxon>Candidatus Bathyarchaeota</taxon>
        <taxon>environmental samples</taxon>
    </lineage>
</organism>
<proteinExistence type="predicted"/>
<evidence type="ECO:0000313" key="2">
    <source>
        <dbReference type="EMBL" id="ADP09439.1"/>
    </source>
</evidence>
<protein>
    <submittedName>
        <fullName evidence="2">Uncharacterized protein</fullName>
    </submittedName>
</protein>
<feature type="region of interest" description="Disordered" evidence="1">
    <location>
        <begin position="119"/>
        <end position="143"/>
    </location>
</feature>
<gene>
    <name evidence="2" type="ORF">E6-3G_24</name>
</gene>
<dbReference type="AlphaFoldDB" id="G9BAM3"/>
<name>G9BAM3_9ARCH</name>